<organism evidence="3 4">
    <name type="scientific">Cladophialophora psammophila CBS 110553</name>
    <dbReference type="NCBI Taxonomy" id="1182543"/>
    <lineage>
        <taxon>Eukaryota</taxon>
        <taxon>Fungi</taxon>
        <taxon>Dikarya</taxon>
        <taxon>Ascomycota</taxon>
        <taxon>Pezizomycotina</taxon>
        <taxon>Eurotiomycetes</taxon>
        <taxon>Chaetothyriomycetidae</taxon>
        <taxon>Chaetothyriales</taxon>
        <taxon>Herpotrichiellaceae</taxon>
        <taxon>Cladophialophora</taxon>
    </lineage>
</organism>
<feature type="domain" description="Dienelactone hydrolase" evidence="2">
    <location>
        <begin position="240"/>
        <end position="340"/>
    </location>
</feature>
<evidence type="ECO:0000313" key="3">
    <source>
        <dbReference type="EMBL" id="EXJ61429.1"/>
    </source>
</evidence>
<dbReference type="SUPFAM" id="SSF53474">
    <property type="entry name" value="alpha/beta-Hydrolases"/>
    <property type="match status" value="1"/>
</dbReference>
<name>W9WSY5_9EURO</name>
<dbReference type="STRING" id="1182543.W9WSY5"/>
<dbReference type="eggNOG" id="KOG3043">
    <property type="taxonomic scope" value="Eukaryota"/>
</dbReference>
<protein>
    <recommendedName>
        <fullName evidence="2">Dienelactone hydrolase domain-containing protein</fullName>
    </recommendedName>
</protein>
<reference evidence="3 4" key="1">
    <citation type="submission" date="2013-03" db="EMBL/GenBank/DDBJ databases">
        <title>The Genome Sequence of Cladophialophora psammophila CBS 110553.</title>
        <authorList>
            <consortium name="The Broad Institute Genomics Platform"/>
            <person name="Cuomo C."/>
            <person name="de Hoog S."/>
            <person name="Gorbushina A."/>
            <person name="Walker B."/>
            <person name="Young S.K."/>
            <person name="Zeng Q."/>
            <person name="Gargeya S."/>
            <person name="Fitzgerald M."/>
            <person name="Haas B."/>
            <person name="Abouelleil A."/>
            <person name="Allen A.W."/>
            <person name="Alvarado L."/>
            <person name="Arachchi H.M."/>
            <person name="Berlin A.M."/>
            <person name="Chapman S.B."/>
            <person name="Gainer-Dewar J."/>
            <person name="Goldberg J."/>
            <person name="Griggs A."/>
            <person name="Gujja S."/>
            <person name="Hansen M."/>
            <person name="Howarth C."/>
            <person name="Imamovic A."/>
            <person name="Ireland A."/>
            <person name="Larimer J."/>
            <person name="McCowan C."/>
            <person name="Murphy C."/>
            <person name="Pearson M."/>
            <person name="Poon T.W."/>
            <person name="Priest M."/>
            <person name="Roberts A."/>
            <person name="Saif S."/>
            <person name="Shea T."/>
            <person name="Sisk P."/>
            <person name="Sykes S."/>
            <person name="Wortman J."/>
            <person name="Nusbaum C."/>
            <person name="Birren B."/>
        </authorList>
    </citation>
    <scope>NUCLEOTIDE SEQUENCE [LARGE SCALE GENOMIC DNA]</scope>
    <source>
        <strain evidence="3 4">CBS 110553</strain>
    </source>
</reference>
<feature type="domain" description="Dienelactone hydrolase" evidence="2">
    <location>
        <begin position="65"/>
        <end position="218"/>
    </location>
</feature>
<dbReference type="HOGENOM" id="CLU_054590_5_0_1"/>
<evidence type="ECO:0000256" key="1">
    <source>
        <dbReference type="SAM" id="MobiDB-lite"/>
    </source>
</evidence>
<feature type="compositionally biased region" description="Polar residues" evidence="1">
    <location>
        <begin position="24"/>
        <end position="36"/>
    </location>
</feature>
<comment type="caution">
    <text evidence="3">The sequence shown here is derived from an EMBL/GenBank/DDBJ whole genome shotgun (WGS) entry which is preliminary data.</text>
</comment>
<dbReference type="GeneID" id="19196432"/>
<dbReference type="Pfam" id="PF01738">
    <property type="entry name" value="DLH"/>
    <property type="match status" value="2"/>
</dbReference>
<accession>W9WSY5</accession>
<keyword evidence="4" id="KW-1185">Reference proteome</keyword>
<dbReference type="GO" id="GO:0016787">
    <property type="term" value="F:hydrolase activity"/>
    <property type="evidence" value="ECO:0007669"/>
    <property type="project" value="InterPro"/>
</dbReference>
<dbReference type="Proteomes" id="UP000019471">
    <property type="component" value="Unassembled WGS sequence"/>
</dbReference>
<sequence length="341" mass="36675">MADAELATKAPESDAMEVQGEPSVVSSADSKAQTGASMGEHCVTDRPAPDNRQPSGEMSKMGDVDVYISKPADYPKTPAKLLLLLTAGTGVHSVNNQIQADMFAAEGFVVIMPDQFKGDPAPSSNKTTMPSSPSSPGEPPQSPSILERIKLGAAETAKSFLVDMWLARQTPEKVLPILLQVIETCKDEYADAVAHGEGIYSVGYCFGGKYVFMLAGEHPDPVIQGQAAKDEEEGMIKKGPLIKTGAVAHATMVTRDDLKAVRMPLTMVCVGKSHGQNDPLFPDEVLEIGRKHLAASSIEHEIKIYPEVPHGFAVYGDYDSPAIKRAQEAAFQQMLNWLKSH</sequence>
<evidence type="ECO:0000259" key="2">
    <source>
        <dbReference type="Pfam" id="PF01738"/>
    </source>
</evidence>
<feature type="region of interest" description="Disordered" evidence="1">
    <location>
        <begin position="1"/>
        <end position="60"/>
    </location>
</feature>
<dbReference type="OrthoDB" id="17560at2759"/>
<dbReference type="InterPro" id="IPR002925">
    <property type="entry name" value="Dienelactn_hydro"/>
</dbReference>
<feature type="region of interest" description="Disordered" evidence="1">
    <location>
        <begin position="115"/>
        <end position="144"/>
    </location>
</feature>
<gene>
    <name evidence="3" type="ORF">A1O5_11744</name>
</gene>
<feature type="compositionally biased region" description="Low complexity" evidence="1">
    <location>
        <begin position="122"/>
        <end position="135"/>
    </location>
</feature>
<dbReference type="PANTHER" id="PTHR17630">
    <property type="entry name" value="DIENELACTONE HYDROLASE"/>
    <property type="match status" value="1"/>
</dbReference>
<dbReference type="AlphaFoldDB" id="W9WSY5"/>
<dbReference type="Gene3D" id="3.40.50.1820">
    <property type="entry name" value="alpha/beta hydrolase"/>
    <property type="match status" value="1"/>
</dbReference>
<dbReference type="EMBL" id="AMGX01000028">
    <property type="protein sequence ID" value="EXJ61429.1"/>
    <property type="molecule type" value="Genomic_DNA"/>
</dbReference>
<dbReference type="RefSeq" id="XP_007750505.1">
    <property type="nucleotide sequence ID" value="XM_007752315.1"/>
</dbReference>
<evidence type="ECO:0000313" key="4">
    <source>
        <dbReference type="Proteomes" id="UP000019471"/>
    </source>
</evidence>
<dbReference type="PANTHER" id="PTHR17630:SF80">
    <property type="entry name" value="DIENELACTONE HYDROLASE DOMAIN-CONTAINING PROTEIN"/>
    <property type="match status" value="1"/>
</dbReference>
<proteinExistence type="predicted"/>
<dbReference type="InterPro" id="IPR029058">
    <property type="entry name" value="AB_hydrolase_fold"/>
</dbReference>